<comment type="caution">
    <text evidence="1">The sequence shown here is derived from an EMBL/GenBank/DDBJ whole genome shotgun (WGS) entry which is preliminary data.</text>
</comment>
<dbReference type="Proteomes" id="UP001460270">
    <property type="component" value="Unassembled WGS sequence"/>
</dbReference>
<proteinExistence type="predicted"/>
<evidence type="ECO:0000313" key="2">
    <source>
        <dbReference type="Proteomes" id="UP001460270"/>
    </source>
</evidence>
<gene>
    <name evidence="1" type="ORF">WMY93_033179</name>
</gene>
<accession>A0AAW0MLZ0</accession>
<dbReference type="EMBL" id="JBBPFD010000136">
    <property type="protein sequence ID" value="KAK7880156.1"/>
    <property type="molecule type" value="Genomic_DNA"/>
</dbReference>
<protein>
    <submittedName>
        <fullName evidence="1">Uncharacterized protein</fullName>
    </submittedName>
</protein>
<reference evidence="2" key="1">
    <citation type="submission" date="2024-04" db="EMBL/GenBank/DDBJ databases">
        <title>Salinicola lusitanus LLJ914,a marine bacterium isolated from the Okinawa Trough.</title>
        <authorList>
            <person name="Li J."/>
        </authorList>
    </citation>
    <scope>NUCLEOTIDE SEQUENCE [LARGE SCALE GENOMIC DNA]</scope>
</reference>
<name>A0AAW0MLZ0_9GOBI</name>
<dbReference type="AlphaFoldDB" id="A0AAW0MLZ0"/>
<keyword evidence="2" id="KW-1185">Reference proteome</keyword>
<sequence length="116" mass="13490">MKRARPFDQKYYRVHVILAADHNDVRTTPDLYATAQTIHVNIEMRIMMMMMVKQQKALEFKIKSTRILQLLDIKPLQRRTTRHLQDTCGPTYAATSFHLPKDLNGKAASEFSVLMV</sequence>
<organism evidence="1 2">
    <name type="scientific">Mugilogobius chulae</name>
    <name type="common">yellowstripe goby</name>
    <dbReference type="NCBI Taxonomy" id="88201"/>
    <lineage>
        <taxon>Eukaryota</taxon>
        <taxon>Metazoa</taxon>
        <taxon>Chordata</taxon>
        <taxon>Craniata</taxon>
        <taxon>Vertebrata</taxon>
        <taxon>Euteleostomi</taxon>
        <taxon>Actinopterygii</taxon>
        <taxon>Neopterygii</taxon>
        <taxon>Teleostei</taxon>
        <taxon>Neoteleostei</taxon>
        <taxon>Acanthomorphata</taxon>
        <taxon>Gobiaria</taxon>
        <taxon>Gobiiformes</taxon>
        <taxon>Gobioidei</taxon>
        <taxon>Gobiidae</taxon>
        <taxon>Gobionellinae</taxon>
        <taxon>Mugilogobius</taxon>
    </lineage>
</organism>
<evidence type="ECO:0000313" key="1">
    <source>
        <dbReference type="EMBL" id="KAK7880156.1"/>
    </source>
</evidence>